<dbReference type="Proteomes" id="UP000037269">
    <property type="component" value="Unassembled WGS sequence"/>
</dbReference>
<dbReference type="RefSeq" id="WP_043065050.1">
    <property type="nucleotide sequence ID" value="NZ_BJOA01000067.1"/>
</dbReference>
<dbReference type="AlphaFoldDB" id="A0A0D1XZN6"/>
<evidence type="ECO:0000313" key="2">
    <source>
        <dbReference type="Proteomes" id="UP000037269"/>
    </source>
</evidence>
<keyword evidence="2" id="KW-1185">Reference proteome</keyword>
<proteinExistence type="predicted"/>
<dbReference type="OrthoDB" id="2589702at2"/>
<gene>
    <name evidence="1" type="ORF">AF333_04590</name>
</gene>
<protein>
    <submittedName>
        <fullName evidence="1">Uncharacterized protein</fullName>
    </submittedName>
</protein>
<accession>A0A0D1XZN6</accession>
<reference evidence="1 2" key="1">
    <citation type="submission" date="2015-07" db="EMBL/GenBank/DDBJ databases">
        <title>Fjat-14205 dsm 2895.</title>
        <authorList>
            <person name="Liu B."/>
            <person name="Wang J."/>
            <person name="Zhu Y."/>
            <person name="Liu G."/>
            <person name="Chen Q."/>
            <person name="Chen Z."/>
            <person name="Lan J."/>
            <person name="Che J."/>
            <person name="Ge C."/>
            <person name="Shi H."/>
            <person name="Pan Z."/>
            <person name="Liu X."/>
        </authorList>
    </citation>
    <scope>NUCLEOTIDE SEQUENCE [LARGE SCALE GENOMIC DNA]</scope>
    <source>
        <strain evidence="1 2">DSM 2895</strain>
    </source>
</reference>
<dbReference type="EMBL" id="LGUG01000004">
    <property type="protein sequence ID" value="KON94872.1"/>
    <property type="molecule type" value="Genomic_DNA"/>
</dbReference>
<comment type="caution">
    <text evidence="1">The sequence shown here is derived from an EMBL/GenBank/DDBJ whole genome shotgun (WGS) entry which is preliminary data.</text>
</comment>
<dbReference type="STRING" id="47500.AF333_04590"/>
<dbReference type="PATRIC" id="fig|47500.8.peg.5473"/>
<name>A0A0D1XZN6_ANEMI</name>
<organism evidence="1 2">
    <name type="scientific">Aneurinibacillus migulanus</name>
    <name type="common">Bacillus migulanus</name>
    <dbReference type="NCBI Taxonomy" id="47500"/>
    <lineage>
        <taxon>Bacteria</taxon>
        <taxon>Bacillati</taxon>
        <taxon>Bacillota</taxon>
        <taxon>Bacilli</taxon>
        <taxon>Bacillales</taxon>
        <taxon>Paenibacillaceae</taxon>
        <taxon>Aneurinibacillus group</taxon>
        <taxon>Aneurinibacillus</taxon>
    </lineage>
</organism>
<sequence length="83" mass="9734">MRVRIIGDATANDIMRWWYAERVGEEFEVEQCPKFEKYWRTKEEVVWTNNGGHTAHILKSDCELIDDTLSHGTYEVTKLISEG</sequence>
<evidence type="ECO:0000313" key="1">
    <source>
        <dbReference type="EMBL" id="KON94872.1"/>
    </source>
</evidence>